<comment type="caution">
    <text evidence="1">The sequence shown here is derived from an EMBL/GenBank/DDBJ whole genome shotgun (WGS) entry which is preliminary data.</text>
</comment>
<dbReference type="AlphaFoldDB" id="A0AAV4QPF8"/>
<proteinExistence type="predicted"/>
<keyword evidence="2" id="KW-1185">Reference proteome</keyword>
<protein>
    <submittedName>
        <fullName evidence="1">Uncharacterized protein</fullName>
    </submittedName>
</protein>
<name>A0AAV4QPF8_CAEEX</name>
<accession>A0AAV4QPF8</accession>
<reference evidence="1 2" key="1">
    <citation type="submission" date="2021-06" db="EMBL/GenBank/DDBJ databases">
        <title>Caerostris extrusa draft genome.</title>
        <authorList>
            <person name="Kono N."/>
            <person name="Arakawa K."/>
        </authorList>
    </citation>
    <scope>NUCLEOTIDE SEQUENCE [LARGE SCALE GENOMIC DNA]</scope>
</reference>
<sequence>MGRHRACFDHLSSDLGVPNSGHLITEHIFTDVGLHLQSHYEEELDHDETKVIIPRASNATCQRAQHAKRFSHRVIELHSPAMGEGEGMMGAQWNAPGARAIIAGCIVTTWRRWLHSNADGLQCSVISCSEDGVKLKAQVI</sequence>
<evidence type="ECO:0000313" key="2">
    <source>
        <dbReference type="Proteomes" id="UP001054945"/>
    </source>
</evidence>
<dbReference type="Proteomes" id="UP001054945">
    <property type="component" value="Unassembled WGS sequence"/>
</dbReference>
<evidence type="ECO:0000313" key="1">
    <source>
        <dbReference type="EMBL" id="GIY11933.1"/>
    </source>
</evidence>
<organism evidence="1 2">
    <name type="scientific">Caerostris extrusa</name>
    <name type="common">Bark spider</name>
    <name type="synonym">Caerostris bankana</name>
    <dbReference type="NCBI Taxonomy" id="172846"/>
    <lineage>
        <taxon>Eukaryota</taxon>
        <taxon>Metazoa</taxon>
        <taxon>Ecdysozoa</taxon>
        <taxon>Arthropoda</taxon>
        <taxon>Chelicerata</taxon>
        <taxon>Arachnida</taxon>
        <taxon>Araneae</taxon>
        <taxon>Araneomorphae</taxon>
        <taxon>Entelegynae</taxon>
        <taxon>Araneoidea</taxon>
        <taxon>Araneidae</taxon>
        <taxon>Caerostris</taxon>
    </lineage>
</organism>
<dbReference type="EMBL" id="BPLR01006724">
    <property type="protein sequence ID" value="GIY11933.1"/>
    <property type="molecule type" value="Genomic_DNA"/>
</dbReference>
<gene>
    <name evidence="1" type="ORF">CEXT_197171</name>
</gene>